<dbReference type="InterPro" id="IPR013367">
    <property type="entry name" value="Flagellar_put"/>
</dbReference>
<dbReference type="Proteomes" id="UP000236311">
    <property type="component" value="Unassembled WGS sequence"/>
</dbReference>
<dbReference type="OrthoDB" id="165650at2"/>
<dbReference type="EMBL" id="OFSM01000015">
    <property type="protein sequence ID" value="SOY30293.1"/>
    <property type="molecule type" value="Genomic_DNA"/>
</dbReference>
<proteinExistence type="predicted"/>
<organism evidence="1 2">
    <name type="scientific">Acetatifactor muris</name>
    <dbReference type="NCBI Taxonomy" id="879566"/>
    <lineage>
        <taxon>Bacteria</taxon>
        <taxon>Bacillati</taxon>
        <taxon>Bacillota</taxon>
        <taxon>Clostridia</taxon>
        <taxon>Lachnospirales</taxon>
        <taxon>Lachnospiraceae</taxon>
        <taxon>Acetatifactor</taxon>
    </lineage>
</organism>
<name>A0A2K4ZII2_9FIRM</name>
<dbReference type="AlphaFoldDB" id="A0A2K4ZII2"/>
<evidence type="ECO:0000313" key="1">
    <source>
        <dbReference type="EMBL" id="SOY30293.1"/>
    </source>
</evidence>
<accession>A0A2K4ZII2</accession>
<reference evidence="1 2" key="1">
    <citation type="submission" date="2018-01" db="EMBL/GenBank/DDBJ databases">
        <authorList>
            <person name="Gaut B.S."/>
            <person name="Morton B.R."/>
            <person name="Clegg M.T."/>
            <person name="Duvall M.R."/>
        </authorList>
    </citation>
    <scope>NUCLEOTIDE SEQUENCE [LARGE SCALE GENOMIC DNA]</scope>
    <source>
        <strain evidence="1">GP69</strain>
    </source>
</reference>
<protein>
    <recommendedName>
        <fullName evidence="3">Flagellar operon protein</fullName>
    </recommendedName>
</protein>
<evidence type="ECO:0008006" key="3">
    <source>
        <dbReference type="Google" id="ProtNLM"/>
    </source>
</evidence>
<sequence>MEIQNNGKFSIEQLTDQYLGSPRRTQVRKATDGQAANGLSFQDVLQLKTLAGAGSLKFSKHAMGRLADRNIELSDSQLERLESGTRKAEQKGIRDSLVIVDSLAFIVNVPNQTVVTAMDSTETKENIFTNINGAVIM</sequence>
<dbReference type="RefSeq" id="WP_103240352.1">
    <property type="nucleotide sequence ID" value="NZ_JANJZD010000015.1"/>
</dbReference>
<gene>
    <name evidence="1" type="ORF">AMURIS_03020</name>
</gene>
<evidence type="ECO:0000313" key="2">
    <source>
        <dbReference type="Proteomes" id="UP000236311"/>
    </source>
</evidence>
<dbReference type="NCBIfam" id="TIGR02530">
    <property type="entry name" value="flg_new"/>
    <property type="match status" value="1"/>
</dbReference>
<dbReference type="Pfam" id="PF12611">
    <property type="entry name" value="Flagellar_put"/>
    <property type="match status" value="1"/>
</dbReference>
<keyword evidence="2" id="KW-1185">Reference proteome</keyword>